<protein>
    <submittedName>
        <fullName evidence="2">Uncharacterized protein</fullName>
    </submittedName>
</protein>
<keyword evidence="1" id="KW-1133">Transmembrane helix</keyword>
<name>A0ABW1ICP0_9PSEU</name>
<evidence type="ECO:0000313" key="3">
    <source>
        <dbReference type="Proteomes" id="UP001596119"/>
    </source>
</evidence>
<evidence type="ECO:0000313" key="2">
    <source>
        <dbReference type="EMBL" id="MFC5950014.1"/>
    </source>
</evidence>
<accession>A0ABW1ICP0</accession>
<reference evidence="3" key="1">
    <citation type="journal article" date="2019" name="Int. J. Syst. Evol. Microbiol.">
        <title>The Global Catalogue of Microorganisms (GCM) 10K type strain sequencing project: providing services to taxonomists for standard genome sequencing and annotation.</title>
        <authorList>
            <consortium name="The Broad Institute Genomics Platform"/>
            <consortium name="The Broad Institute Genome Sequencing Center for Infectious Disease"/>
            <person name="Wu L."/>
            <person name="Ma J."/>
        </authorList>
    </citation>
    <scope>NUCLEOTIDE SEQUENCE [LARGE SCALE GENOMIC DNA]</scope>
    <source>
        <strain evidence="3">CGMCC 4.7397</strain>
    </source>
</reference>
<organism evidence="2 3">
    <name type="scientific">Pseudonocardia lutea</name>
    <dbReference type="NCBI Taxonomy" id="2172015"/>
    <lineage>
        <taxon>Bacteria</taxon>
        <taxon>Bacillati</taxon>
        <taxon>Actinomycetota</taxon>
        <taxon>Actinomycetes</taxon>
        <taxon>Pseudonocardiales</taxon>
        <taxon>Pseudonocardiaceae</taxon>
        <taxon>Pseudonocardia</taxon>
    </lineage>
</organism>
<proteinExistence type="predicted"/>
<dbReference type="EMBL" id="JBHSQK010000042">
    <property type="protein sequence ID" value="MFC5950014.1"/>
    <property type="molecule type" value="Genomic_DNA"/>
</dbReference>
<gene>
    <name evidence="2" type="ORF">ACFQH9_17210</name>
</gene>
<keyword evidence="1" id="KW-0472">Membrane</keyword>
<evidence type="ECO:0000256" key="1">
    <source>
        <dbReference type="SAM" id="Phobius"/>
    </source>
</evidence>
<sequence length="60" mass="6470">MTTPDPDSVENLAWLRDQVDRAVPDVRRSECTIGAATALGVLCGSLPVLLFLVVVVLNMM</sequence>
<keyword evidence="1" id="KW-0812">Transmembrane</keyword>
<feature type="transmembrane region" description="Helical" evidence="1">
    <location>
        <begin position="33"/>
        <end position="57"/>
    </location>
</feature>
<dbReference type="Proteomes" id="UP001596119">
    <property type="component" value="Unassembled WGS sequence"/>
</dbReference>
<keyword evidence="3" id="KW-1185">Reference proteome</keyword>
<comment type="caution">
    <text evidence="2">The sequence shown here is derived from an EMBL/GenBank/DDBJ whole genome shotgun (WGS) entry which is preliminary data.</text>
</comment>
<dbReference type="RefSeq" id="WP_379567153.1">
    <property type="nucleotide sequence ID" value="NZ_JBHSQK010000042.1"/>
</dbReference>